<protein>
    <submittedName>
        <fullName evidence="3">Acyltransferase</fullName>
        <ecNumber evidence="3">2.3.1.-</ecNumber>
    </submittedName>
</protein>
<gene>
    <name evidence="3" type="ORF">QUW02_02825</name>
</gene>
<name>A0ABT7U4Z7_9BACE</name>
<dbReference type="EC" id="2.3.1.-" evidence="3"/>
<accession>A0ABT7U4Z7</accession>
<evidence type="ECO:0000256" key="2">
    <source>
        <dbReference type="ARBA" id="ARBA00022679"/>
    </source>
</evidence>
<dbReference type="InterPro" id="IPR001451">
    <property type="entry name" value="Hexapep"/>
</dbReference>
<evidence type="ECO:0000313" key="3">
    <source>
        <dbReference type="EMBL" id="MDM8144873.1"/>
    </source>
</evidence>
<organism evidence="3 4">
    <name type="scientific">Bacteroides eggerthii</name>
    <dbReference type="NCBI Taxonomy" id="28111"/>
    <lineage>
        <taxon>Bacteria</taxon>
        <taxon>Pseudomonadati</taxon>
        <taxon>Bacteroidota</taxon>
        <taxon>Bacteroidia</taxon>
        <taxon>Bacteroidales</taxon>
        <taxon>Bacteroidaceae</taxon>
        <taxon>Bacteroides</taxon>
    </lineage>
</organism>
<keyword evidence="4" id="KW-1185">Reference proteome</keyword>
<dbReference type="PANTHER" id="PTHR23416">
    <property type="entry name" value="SIALIC ACID SYNTHASE-RELATED"/>
    <property type="match status" value="1"/>
</dbReference>
<comment type="similarity">
    <text evidence="1">Belongs to the transferase hexapeptide repeat family.</text>
</comment>
<dbReference type="CDD" id="cd04647">
    <property type="entry name" value="LbH_MAT_like"/>
    <property type="match status" value="1"/>
</dbReference>
<dbReference type="Gene3D" id="2.160.10.10">
    <property type="entry name" value="Hexapeptide repeat proteins"/>
    <property type="match status" value="1"/>
</dbReference>
<dbReference type="GO" id="GO:0016746">
    <property type="term" value="F:acyltransferase activity"/>
    <property type="evidence" value="ECO:0007669"/>
    <property type="project" value="UniProtKB-KW"/>
</dbReference>
<reference evidence="4" key="1">
    <citation type="submission" date="2023-07" db="EMBL/GenBank/DDBJ databases">
        <title>Identification and characterization of horizontal gene transfer across gut microbiota members of farm animals based on homology search.</title>
        <authorList>
            <person name="Schwarzerova J."/>
            <person name="Nykrynova M."/>
            <person name="Jureckova K."/>
            <person name="Cejkova D."/>
            <person name="Rychlik I."/>
        </authorList>
    </citation>
    <scope>NUCLEOTIDE SEQUENCE [LARGE SCALE GENOMIC DNA]</scope>
    <source>
        <strain evidence="4">ET4</strain>
    </source>
</reference>
<keyword evidence="3" id="KW-0012">Acyltransferase</keyword>
<dbReference type="InterPro" id="IPR051159">
    <property type="entry name" value="Hexapeptide_acetyltransf"/>
</dbReference>
<dbReference type="Proteomes" id="UP001228403">
    <property type="component" value="Unassembled WGS sequence"/>
</dbReference>
<keyword evidence="2 3" id="KW-0808">Transferase</keyword>
<evidence type="ECO:0000256" key="1">
    <source>
        <dbReference type="ARBA" id="ARBA00007274"/>
    </source>
</evidence>
<comment type="caution">
    <text evidence="3">The sequence shown here is derived from an EMBL/GenBank/DDBJ whole genome shotgun (WGS) entry which is preliminary data.</text>
</comment>
<evidence type="ECO:0000313" key="4">
    <source>
        <dbReference type="Proteomes" id="UP001228403"/>
    </source>
</evidence>
<dbReference type="Pfam" id="PF14602">
    <property type="entry name" value="Hexapep_2"/>
    <property type="match status" value="1"/>
</dbReference>
<dbReference type="PANTHER" id="PTHR23416:SF23">
    <property type="entry name" value="ACETYLTRANSFERASE C18B11.09C-RELATED"/>
    <property type="match status" value="1"/>
</dbReference>
<dbReference type="InterPro" id="IPR011004">
    <property type="entry name" value="Trimer_LpxA-like_sf"/>
</dbReference>
<sequence>MFKKMMCKVIALLYRYALALDRRMYRIYISEKKVFSDMDEIEIYGKFFLNSKKIINGKKVKLWPGVHISGDNIKIGNNVQIGYGTILLACKGITIGSNTQIAAQCYIIDTNHGMKYGELMQSQPLESEAIEIGDDVWIGAQCTVLKGVKIGSHAVIAANSVVNKDVPPYAIVAGSPAKIIKSRING</sequence>
<dbReference type="Pfam" id="PF00132">
    <property type="entry name" value="Hexapep"/>
    <property type="match status" value="1"/>
</dbReference>
<dbReference type="SUPFAM" id="SSF51161">
    <property type="entry name" value="Trimeric LpxA-like enzymes"/>
    <property type="match status" value="1"/>
</dbReference>
<dbReference type="EMBL" id="JAUDCF010000003">
    <property type="protein sequence ID" value="MDM8144873.1"/>
    <property type="molecule type" value="Genomic_DNA"/>
</dbReference>
<proteinExistence type="inferred from homology"/>